<dbReference type="GO" id="GO:0004614">
    <property type="term" value="F:phosphoglucomutase activity"/>
    <property type="evidence" value="ECO:0007669"/>
    <property type="project" value="InterPro"/>
</dbReference>
<keyword evidence="4" id="KW-0413">Isomerase</keyword>
<keyword evidence="8" id="KW-1185">Reference proteome</keyword>
<organism evidence="6 8">
    <name type="scientific">Medicago truncatula</name>
    <name type="common">Barrel medic</name>
    <name type="synonym">Medicago tribuloides</name>
    <dbReference type="NCBI Taxonomy" id="3880"/>
    <lineage>
        <taxon>Eukaryota</taxon>
        <taxon>Viridiplantae</taxon>
        <taxon>Streptophyta</taxon>
        <taxon>Embryophyta</taxon>
        <taxon>Tracheophyta</taxon>
        <taxon>Spermatophyta</taxon>
        <taxon>Magnoliopsida</taxon>
        <taxon>eudicotyledons</taxon>
        <taxon>Gunneridae</taxon>
        <taxon>Pentapetalae</taxon>
        <taxon>rosids</taxon>
        <taxon>fabids</taxon>
        <taxon>Fabales</taxon>
        <taxon>Fabaceae</taxon>
        <taxon>Papilionoideae</taxon>
        <taxon>50 kb inversion clade</taxon>
        <taxon>NPAAA clade</taxon>
        <taxon>Hologalegina</taxon>
        <taxon>IRL clade</taxon>
        <taxon>Trifolieae</taxon>
        <taxon>Medicago</taxon>
    </lineage>
</organism>
<dbReference type="SUPFAM" id="SSF55957">
    <property type="entry name" value="Phosphoglucomutase, C-terminal domain"/>
    <property type="match status" value="2"/>
</dbReference>
<comment type="cofactor">
    <cofactor evidence="1">
        <name>Mg(2+)</name>
        <dbReference type="ChEBI" id="CHEBI:18420"/>
    </cofactor>
</comment>
<dbReference type="Proteomes" id="UP000002051">
    <property type="component" value="Unassembled WGS sequence"/>
</dbReference>
<dbReference type="Pfam" id="PF24947">
    <property type="entry name" value="PGM1_C_vert_fung"/>
    <property type="match status" value="2"/>
</dbReference>
<reference evidence="7" key="3">
    <citation type="submission" date="2015-04" db="UniProtKB">
        <authorList>
            <consortium name="EnsemblPlants"/>
        </authorList>
    </citation>
    <scope>IDENTIFICATION</scope>
    <source>
        <strain evidence="7">cv. Jemalong A17</strain>
    </source>
</reference>
<dbReference type="EMBL" id="CM001217">
    <property type="protein sequence ID" value="KEH43754.1"/>
    <property type="molecule type" value="Genomic_DNA"/>
</dbReference>
<dbReference type="GO" id="GO:0046872">
    <property type="term" value="F:metal ion binding"/>
    <property type="evidence" value="ECO:0007669"/>
    <property type="project" value="UniProtKB-KW"/>
</dbReference>
<evidence type="ECO:0000313" key="8">
    <source>
        <dbReference type="Proteomes" id="UP000002051"/>
    </source>
</evidence>
<sequence>MECWCWEVMVDTLIEKLHRAVLAWISIIAHHNKDTKPGEKLISVFDVVKEHWATYGRNFFSRYDYEECESEGANKMIEYLRECLSKSKPGDKYGSYVLQFADDFTYTDPVDRSVVSKQGVRFVFTDGSRIIYRLSAQEREGGRGTFKQETKITGVDDVVLNFRSGFGTASGNRFCWCLYIEQFEPDVSKHDLDAQIALKPLIHLALSVSKLKEFTGREKPTVIT</sequence>
<evidence type="ECO:0000256" key="2">
    <source>
        <dbReference type="ARBA" id="ARBA00022723"/>
    </source>
</evidence>
<evidence type="ECO:0000256" key="3">
    <source>
        <dbReference type="ARBA" id="ARBA00022842"/>
    </source>
</evidence>
<dbReference type="STRING" id="3880.A0A072VP01"/>
<proteinExistence type="predicted"/>
<protein>
    <submittedName>
        <fullName evidence="6">Phosphoglucomutase</fullName>
    </submittedName>
</protein>
<dbReference type="HOGENOM" id="CLU_1236647_0_0_1"/>
<dbReference type="Gene3D" id="3.30.310.50">
    <property type="entry name" value="Alpha-D-phosphohexomutase, C-terminal domain"/>
    <property type="match status" value="2"/>
</dbReference>
<keyword evidence="5" id="KW-0119">Carbohydrate metabolism</keyword>
<dbReference type="AlphaFoldDB" id="A0A072VP01"/>
<name>A0A072VP01_MEDTR</name>
<evidence type="ECO:0000256" key="5">
    <source>
        <dbReference type="ARBA" id="ARBA00023277"/>
    </source>
</evidence>
<dbReference type="PANTHER" id="PTHR22573">
    <property type="entry name" value="PHOSPHOHEXOMUTASE FAMILY MEMBER"/>
    <property type="match status" value="1"/>
</dbReference>
<dbReference type="PANTHER" id="PTHR22573:SF59">
    <property type="entry name" value="PHOSPHOGLUCOMUTASE, CHLOROPLASTIC"/>
    <property type="match status" value="1"/>
</dbReference>
<accession>A0A072VP01</accession>
<reference evidence="6 8" key="2">
    <citation type="journal article" date="2014" name="BMC Genomics">
        <title>An improved genome release (version Mt4.0) for the model legume Medicago truncatula.</title>
        <authorList>
            <person name="Tang H."/>
            <person name="Krishnakumar V."/>
            <person name="Bidwell S."/>
            <person name="Rosen B."/>
            <person name="Chan A."/>
            <person name="Zhou S."/>
            <person name="Gentzbittel L."/>
            <person name="Childs K.L."/>
            <person name="Yandell M."/>
            <person name="Gundlach H."/>
            <person name="Mayer K.F."/>
            <person name="Schwartz D.C."/>
            <person name="Town C.D."/>
        </authorList>
    </citation>
    <scope>GENOME REANNOTATION</scope>
    <source>
        <strain evidence="6">A17</strain>
        <strain evidence="7 8">cv. Jemalong A17</strain>
    </source>
</reference>
<keyword evidence="2" id="KW-0479">Metal-binding</keyword>
<dbReference type="InterPro" id="IPR045244">
    <property type="entry name" value="PGM"/>
</dbReference>
<reference evidence="6 8" key="1">
    <citation type="journal article" date="2011" name="Nature">
        <title>The Medicago genome provides insight into the evolution of rhizobial symbioses.</title>
        <authorList>
            <person name="Young N.D."/>
            <person name="Debelle F."/>
            <person name="Oldroyd G.E."/>
            <person name="Geurts R."/>
            <person name="Cannon S.B."/>
            <person name="Udvardi M.K."/>
            <person name="Benedito V.A."/>
            <person name="Mayer K.F."/>
            <person name="Gouzy J."/>
            <person name="Schoof H."/>
            <person name="Van de Peer Y."/>
            <person name="Proost S."/>
            <person name="Cook D.R."/>
            <person name="Meyers B.C."/>
            <person name="Spannagl M."/>
            <person name="Cheung F."/>
            <person name="De Mita S."/>
            <person name="Krishnakumar V."/>
            <person name="Gundlach H."/>
            <person name="Zhou S."/>
            <person name="Mudge J."/>
            <person name="Bharti A.K."/>
            <person name="Murray J.D."/>
            <person name="Naoumkina M.A."/>
            <person name="Rosen B."/>
            <person name="Silverstein K.A."/>
            <person name="Tang H."/>
            <person name="Rombauts S."/>
            <person name="Zhao P.X."/>
            <person name="Zhou P."/>
            <person name="Barbe V."/>
            <person name="Bardou P."/>
            <person name="Bechner M."/>
            <person name="Bellec A."/>
            <person name="Berger A."/>
            <person name="Berges H."/>
            <person name="Bidwell S."/>
            <person name="Bisseling T."/>
            <person name="Choisne N."/>
            <person name="Couloux A."/>
            <person name="Denny R."/>
            <person name="Deshpande S."/>
            <person name="Dai X."/>
            <person name="Doyle J.J."/>
            <person name="Dudez A.M."/>
            <person name="Farmer A.D."/>
            <person name="Fouteau S."/>
            <person name="Franken C."/>
            <person name="Gibelin C."/>
            <person name="Gish J."/>
            <person name="Goldstein S."/>
            <person name="Gonzalez A.J."/>
            <person name="Green P.J."/>
            <person name="Hallab A."/>
            <person name="Hartog M."/>
            <person name="Hua A."/>
            <person name="Humphray S.J."/>
            <person name="Jeong D.H."/>
            <person name="Jing Y."/>
            <person name="Jocker A."/>
            <person name="Kenton S.M."/>
            <person name="Kim D.J."/>
            <person name="Klee K."/>
            <person name="Lai H."/>
            <person name="Lang C."/>
            <person name="Lin S."/>
            <person name="Macmil S.L."/>
            <person name="Magdelenat G."/>
            <person name="Matthews L."/>
            <person name="McCorrison J."/>
            <person name="Monaghan E.L."/>
            <person name="Mun J.H."/>
            <person name="Najar F.Z."/>
            <person name="Nicholson C."/>
            <person name="Noirot C."/>
            <person name="O'Bleness M."/>
            <person name="Paule C.R."/>
            <person name="Poulain J."/>
            <person name="Prion F."/>
            <person name="Qin B."/>
            <person name="Qu C."/>
            <person name="Retzel E.F."/>
            <person name="Riddle C."/>
            <person name="Sallet E."/>
            <person name="Samain S."/>
            <person name="Samson N."/>
            <person name="Sanders I."/>
            <person name="Saurat O."/>
            <person name="Scarpelli C."/>
            <person name="Schiex T."/>
            <person name="Segurens B."/>
            <person name="Severin A.J."/>
            <person name="Sherrier D.J."/>
            <person name="Shi R."/>
            <person name="Sims S."/>
            <person name="Singer S.R."/>
            <person name="Sinharoy S."/>
            <person name="Sterck L."/>
            <person name="Viollet A."/>
            <person name="Wang B.B."/>
            <person name="Wang K."/>
            <person name="Wang M."/>
            <person name="Wang X."/>
            <person name="Warfsmann J."/>
            <person name="Weissenbach J."/>
            <person name="White D.D."/>
            <person name="White J.D."/>
            <person name="Wiley G.B."/>
            <person name="Wincker P."/>
            <person name="Xing Y."/>
            <person name="Yang L."/>
            <person name="Yao Z."/>
            <person name="Ying F."/>
            <person name="Zhai J."/>
            <person name="Zhou L."/>
            <person name="Zuber A."/>
            <person name="Denarie J."/>
            <person name="Dixon R.A."/>
            <person name="May G.D."/>
            <person name="Schwartz D.C."/>
            <person name="Rogers J."/>
            <person name="Quetier F."/>
            <person name="Town C.D."/>
            <person name="Roe B.A."/>
        </authorList>
    </citation>
    <scope>NUCLEOTIDE SEQUENCE [LARGE SCALE GENOMIC DNA]</scope>
    <source>
        <strain evidence="6">A17</strain>
        <strain evidence="7 8">cv. Jemalong A17</strain>
    </source>
</reference>
<evidence type="ECO:0000256" key="1">
    <source>
        <dbReference type="ARBA" id="ARBA00001946"/>
    </source>
</evidence>
<evidence type="ECO:0000313" key="7">
    <source>
        <dbReference type="EnsemblPlants" id="KEH43754"/>
    </source>
</evidence>
<dbReference type="Gene3D" id="3.40.120.10">
    <property type="entry name" value="Alpha-D-Glucose-1,6-Bisphosphate, subunit A, domain 3"/>
    <property type="match status" value="1"/>
</dbReference>
<keyword evidence="3" id="KW-0460">Magnesium</keyword>
<evidence type="ECO:0000313" key="6">
    <source>
        <dbReference type="EMBL" id="KEH43754.1"/>
    </source>
</evidence>
<dbReference type="InterPro" id="IPR036900">
    <property type="entry name" value="A-D-PHexomutase_C_sf"/>
</dbReference>
<evidence type="ECO:0000256" key="4">
    <source>
        <dbReference type="ARBA" id="ARBA00023235"/>
    </source>
</evidence>
<gene>
    <name evidence="6" type="ordered locus">MTR_1g102035</name>
</gene>
<dbReference type="EnsemblPlants" id="KEH43754">
    <property type="protein sequence ID" value="KEH43754"/>
    <property type="gene ID" value="MTR_1g102035"/>
</dbReference>
<dbReference type="GO" id="GO:0005975">
    <property type="term" value="P:carbohydrate metabolic process"/>
    <property type="evidence" value="ECO:0007669"/>
    <property type="project" value="InterPro"/>
</dbReference>